<organism evidence="7 8">
    <name type="scientific">Evansella vedderi</name>
    <dbReference type="NCBI Taxonomy" id="38282"/>
    <lineage>
        <taxon>Bacteria</taxon>
        <taxon>Bacillati</taxon>
        <taxon>Bacillota</taxon>
        <taxon>Bacilli</taxon>
        <taxon>Bacillales</taxon>
        <taxon>Bacillaceae</taxon>
        <taxon>Evansella</taxon>
    </lineage>
</organism>
<dbReference type="InterPro" id="IPR014227">
    <property type="entry name" value="YtvI-like"/>
</dbReference>
<dbReference type="InterPro" id="IPR002549">
    <property type="entry name" value="AI-2E-like"/>
</dbReference>
<evidence type="ECO:0000256" key="5">
    <source>
        <dbReference type="ARBA" id="ARBA00023136"/>
    </source>
</evidence>
<feature type="transmembrane region" description="Helical" evidence="6">
    <location>
        <begin position="169"/>
        <end position="190"/>
    </location>
</feature>
<feature type="transmembrane region" description="Helical" evidence="6">
    <location>
        <begin position="284"/>
        <end position="304"/>
    </location>
</feature>
<feature type="transmembrane region" description="Helical" evidence="6">
    <location>
        <begin position="66"/>
        <end position="90"/>
    </location>
</feature>
<keyword evidence="3 6" id="KW-0812">Transmembrane</keyword>
<evidence type="ECO:0000313" key="8">
    <source>
        <dbReference type="Proteomes" id="UP001230005"/>
    </source>
</evidence>
<feature type="transmembrane region" description="Helical" evidence="6">
    <location>
        <begin position="255"/>
        <end position="277"/>
    </location>
</feature>
<reference evidence="7 8" key="1">
    <citation type="submission" date="2023-07" db="EMBL/GenBank/DDBJ databases">
        <title>Genomic Encyclopedia of Type Strains, Phase IV (KMG-IV): sequencing the most valuable type-strain genomes for metagenomic binning, comparative biology and taxonomic classification.</title>
        <authorList>
            <person name="Goeker M."/>
        </authorList>
    </citation>
    <scope>NUCLEOTIDE SEQUENCE [LARGE SCALE GENOMIC DNA]</scope>
    <source>
        <strain evidence="7 8">DSM 9768</strain>
    </source>
</reference>
<feature type="transmembrane region" description="Helical" evidence="6">
    <location>
        <begin position="324"/>
        <end position="351"/>
    </location>
</feature>
<evidence type="ECO:0000313" key="7">
    <source>
        <dbReference type="EMBL" id="MDQ0255048.1"/>
    </source>
</evidence>
<feature type="transmembrane region" description="Helical" evidence="6">
    <location>
        <begin position="10"/>
        <end position="29"/>
    </location>
</feature>
<dbReference type="RefSeq" id="WP_307325856.1">
    <property type="nucleotide sequence ID" value="NZ_JAUSUG010000008.1"/>
</dbReference>
<evidence type="ECO:0000256" key="2">
    <source>
        <dbReference type="ARBA" id="ARBA00009773"/>
    </source>
</evidence>
<gene>
    <name evidence="7" type="ORF">J2S74_002430</name>
</gene>
<keyword evidence="5 6" id="KW-0472">Membrane</keyword>
<keyword evidence="8" id="KW-1185">Reference proteome</keyword>
<feature type="transmembrane region" description="Helical" evidence="6">
    <location>
        <begin position="35"/>
        <end position="54"/>
    </location>
</feature>
<name>A0ABT9ZUY0_9BACI</name>
<proteinExistence type="inferred from homology"/>
<dbReference type="Pfam" id="PF01594">
    <property type="entry name" value="AI-2E_transport"/>
    <property type="match status" value="1"/>
</dbReference>
<keyword evidence="4 6" id="KW-1133">Transmembrane helix</keyword>
<evidence type="ECO:0000256" key="3">
    <source>
        <dbReference type="ARBA" id="ARBA00022692"/>
    </source>
</evidence>
<comment type="similarity">
    <text evidence="2">Belongs to the autoinducer-2 exporter (AI-2E) (TC 2.A.86) family.</text>
</comment>
<dbReference type="EMBL" id="JAUSUG010000008">
    <property type="protein sequence ID" value="MDQ0255048.1"/>
    <property type="molecule type" value="Genomic_DNA"/>
</dbReference>
<evidence type="ECO:0000256" key="4">
    <source>
        <dbReference type="ARBA" id="ARBA00022989"/>
    </source>
</evidence>
<comment type="caution">
    <text evidence="7">The sequence shown here is derived from an EMBL/GenBank/DDBJ whole genome shotgun (WGS) entry which is preliminary data.</text>
</comment>
<comment type="subcellular location">
    <subcellularLocation>
        <location evidence="1">Membrane</location>
        <topology evidence="1">Multi-pass membrane protein</topology>
    </subcellularLocation>
</comment>
<protein>
    <submittedName>
        <fullName evidence="7">Sporulation integral membrane protein YtvI</fullName>
    </submittedName>
</protein>
<dbReference type="Proteomes" id="UP001230005">
    <property type="component" value="Unassembled WGS sequence"/>
</dbReference>
<dbReference type="NCBIfam" id="TIGR02872">
    <property type="entry name" value="spore_ytvI"/>
    <property type="match status" value="1"/>
</dbReference>
<feature type="transmembrane region" description="Helical" evidence="6">
    <location>
        <begin position="224"/>
        <end position="249"/>
    </location>
</feature>
<accession>A0ABT9ZUY0</accession>
<evidence type="ECO:0000256" key="6">
    <source>
        <dbReference type="SAM" id="Phobius"/>
    </source>
</evidence>
<dbReference type="PANTHER" id="PTHR21716:SF68">
    <property type="entry name" value="TRANSPORT PROTEIN YTVI-RELATED"/>
    <property type="match status" value="1"/>
</dbReference>
<evidence type="ECO:0000256" key="1">
    <source>
        <dbReference type="ARBA" id="ARBA00004141"/>
    </source>
</evidence>
<dbReference type="PANTHER" id="PTHR21716">
    <property type="entry name" value="TRANSMEMBRANE PROTEIN"/>
    <property type="match status" value="1"/>
</dbReference>
<sequence length="369" mass="41303">MGNSTLYQRLFRTSIVITCLLLAVLFLYILTVYLYPFLIGLLISLLFLPAVNFIENKFGWKRSAAVFFVICSFVIVFSALMTLLVAEIVAGLSYLTKVLPQYIHDGIDYIHQWFDTYILPLYEGVLAFSSQLNPGQQSTVHHSLESILSELGTHISTLLQHLLNGLADFLLTLPNTITVLFFALLGAFFITKDWPLMIQWLETRTPKRVKVVINKMTVQWKQAVVGYILAQLVLVSMTGTIVLIGLMIINVEYAITTAILIAIVDLFPYLGTGLIFIPWIIYAFLSGNWTLSIGLSILYGIVIIQRQLAEPKVMSKHMGIPPLALLISLFACYQLFGVFGLLIGPAVLIFIQSIIRSGLINEITDYVKG</sequence>